<accession>A0A9W2ZLL3</accession>
<dbReference type="CDD" id="cd10548">
    <property type="entry name" value="cupin_CDO"/>
    <property type="match status" value="2"/>
</dbReference>
<evidence type="ECO:0000259" key="11">
    <source>
        <dbReference type="PROSITE" id="PS50049"/>
    </source>
</evidence>
<evidence type="ECO:0000256" key="2">
    <source>
        <dbReference type="ARBA" id="ARBA00006622"/>
    </source>
</evidence>
<dbReference type="InterPro" id="IPR011051">
    <property type="entry name" value="RmlC_Cupin_sf"/>
</dbReference>
<protein>
    <recommendedName>
        <fullName evidence="4">cysteine dioxygenase</fullName>
        <ecNumber evidence="4">1.13.11.20</ecNumber>
    </recommendedName>
</protein>
<proteinExistence type="inferred from homology"/>
<dbReference type="InterPro" id="IPR014710">
    <property type="entry name" value="RmlC-like_jellyroll"/>
</dbReference>
<organism evidence="12 13">
    <name type="scientific">Biomphalaria glabrata</name>
    <name type="common">Bloodfluke planorb</name>
    <name type="synonym">Freshwater snail</name>
    <dbReference type="NCBI Taxonomy" id="6526"/>
    <lineage>
        <taxon>Eukaryota</taxon>
        <taxon>Metazoa</taxon>
        <taxon>Spiralia</taxon>
        <taxon>Lophotrochozoa</taxon>
        <taxon>Mollusca</taxon>
        <taxon>Gastropoda</taxon>
        <taxon>Heterobranchia</taxon>
        <taxon>Euthyneura</taxon>
        <taxon>Panpulmonata</taxon>
        <taxon>Hygrophila</taxon>
        <taxon>Lymnaeoidea</taxon>
        <taxon>Planorbidae</taxon>
        <taxon>Biomphalaria</taxon>
    </lineage>
</organism>
<dbReference type="InterPro" id="IPR006052">
    <property type="entry name" value="TNF_dom"/>
</dbReference>
<dbReference type="AlphaFoldDB" id="A0A9W2ZLL3"/>
<dbReference type="Pfam" id="PF00229">
    <property type="entry name" value="TNF"/>
    <property type="match status" value="1"/>
</dbReference>
<keyword evidence="10" id="KW-0472">Membrane</keyword>
<keyword evidence="7" id="KW-0223">Dioxygenase</keyword>
<evidence type="ECO:0000256" key="7">
    <source>
        <dbReference type="ARBA" id="ARBA00022964"/>
    </source>
</evidence>
<dbReference type="PANTHER" id="PTHR12918:SF1">
    <property type="entry name" value="CYSTEINE DIOXYGENASE TYPE 1"/>
    <property type="match status" value="1"/>
</dbReference>
<dbReference type="GO" id="GO:0017172">
    <property type="term" value="F:cysteine dioxygenase activity"/>
    <property type="evidence" value="ECO:0007669"/>
    <property type="project" value="UniProtKB-EC"/>
</dbReference>
<dbReference type="OrthoDB" id="5983780at2759"/>
<dbReference type="SUPFAM" id="SSF51182">
    <property type="entry name" value="RmlC-like cupins"/>
    <property type="match status" value="2"/>
</dbReference>
<evidence type="ECO:0000256" key="6">
    <source>
        <dbReference type="ARBA" id="ARBA00022784"/>
    </source>
</evidence>
<feature type="transmembrane region" description="Helical" evidence="10">
    <location>
        <begin position="410"/>
        <end position="433"/>
    </location>
</feature>
<name>A0A9W2ZLL3_BIOGL</name>
<comment type="similarity">
    <text evidence="3">Belongs to the tumor necrosis factor family.</text>
</comment>
<evidence type="ECO:0000256" key="4">
    <source>
        <dbReference type="ARBA" id="ARBA00013133"/>
    </source>
</evidence>
<dbReference type="SUPFAM" id="SSF49842">
    <property type="entry name" value="TNF-like"/>
    <property type="match status" value="1"/>
</dbReference>
<evidence type="ECO:0000256" key="5">
    <source>
        <dbReference type="ARBA" id="ARBA00022723"/>
    </source>
</evidence>
<evidence type="ECO:0000313" key="13">
    <source>
        <dbReference type="RefSeq" id="XP_055875951.1"/>
    </source>
</evidence>
<evidence type="ECO:0000256" key="9">
    <source>
        <dbReference type="ARBA" id="ARBA00023004"/>
    </source>
</evidence>
<dbReference type="Pfam" id="PF05995">
    <property type="entry name" value="CDO_I"/>
    <property type="match status" value="2"/>
</dbReference>
<dbReference type="RefSeq" id="XP_055875951.1">
    <property type="nucleotide sequence ID" value="XM_056019976.1"/>
</dbReference>
<dbReference type="GO" id="GO:0016020">
    <property type="term" value="C:membrane"/>
    <property type="evidence" value="ECO:0007669"/>
    <property type="project" value="InterPro"/>
</dbReference>
<dbReference type="GO" id="GO:0005164">
    <property type="term" value="F:tumor necrosis factor receptor binding"/>
    <property type="evidence" value="ECO:0007669"/>
    <property type="project" value="InterPro"/>
</dbReference>
<dbReference type="PROSITE" id="PS50049">
    <property type="entry name" value="THD_2"/>
    <property type="match status" value="1"/>
</dbReference>
<evidence type="ECO:0000256" key="8">
    <source>
        <dbReference type="ARBA" id="ARBA00023002"/>
    </source>
</evidence>
<dbReference type="GO" id="GO:0008198">
    <property type="term" value="F:ferrous iron binding"/>
    <property type="evidence" value="ECO:0007669"/>
    <property type="project" value="TreeGrafter"/>
</dbReference>
<evidence type="ECO:0000256" key="1">
    <source>
        <dbReference type="ARBA" id="ARBA00004759"/>
    </source>
</evidence>
<feature type="domain" description="THD" evidence="11">
    <location>
        <begin position="520"/>
        <end position="668"/>
    </location>
</feature>
<sequence length="671" mass="76460">MYGSHRVNTITTIEDLIHHLRNIKSPKEAYEVLKRCKLPRKEWLPYAYYQPESKYSRNLIHLEDNLFELFLICWAPGQGNEPHRHCGSYCFFQVLQGELCETLYQFDKETSNDVYKVGKVSQGIIPVGTLKKSESHKVINNHFSSWAVSLHVYLKPTDKNKCVRNEETIELTYVSEYRKLLVSSALLLRWASTIETIDDLIDHLQTIEEARDAHELLERCNIPIKEWIPYAFYKPSLNFSRNLIHEEVNGFELLLICWKPGQGNQRHNHCGSYCFMHVLHGELREILYRAKDSSKGDENVYRAGKVSWGVVAKESEWHEVKNNNSSSWAVSLHVYVKPIKENKVPSENEPIKLEYVSLYSKPNSPECLPLNNDRGFQRDCAQKYHRLRESDESSNDVQRIKKDIPTREKLFLIMAVISLGMALVALILVSLTISNINKQENMVSSKSRFEKICLNCSLLSLPTGDTKERRIIITDINGFKDQCCAENELELSILLDLISNVSKLQTDADISILEKGKLPISAHKSCMQTNEPGQDSNDTHIVLNVDPLYNDPAIEHNSGVDLVPDGLKIIYTGIYFVYSSIEFQNAQTVSVNSTHYHYIHRISPGNPSLSGVLLRMVLSVDKSSSPIRETTYAGGVFYLQSGDLIQICLSSPTKINKNSSSFIGLILLSTN</sequence>
<keyword evidence="5" id="KW-0479">Metal-binding</keyword>
<evidence type="ECO:0000256" key="3">
    <source>
        <dbReference type="ARBA" id="ARBA00008670"/>
    </source>
</evidence>
<keyword evidence="8" id="KW-0560">Oxidoreductase</keyword>
<dbReference type="PANTHER" id="PTHR12918">
    <property type="entry name" value="CYSTEINE DIOXYGENASE"/>
    <property type="match status" value="1"/>
</dbReference>
<keyword evidence="9" id="KW-0408">Iron</keyword>
<dbReference type="InterPro" id="IPR008983">
    <property type="entry name" value="Tumour_necrosis_fac-like_dom"/>
</dbReference>
<dbReference type="Proteomes" id="UP001165740">
    <property type="component" value="Chromosome 1"/>
</dbReference>
<comment type="pathway">
    <text evidence="1">Organosulfur biosynthesis; taurine biosynthesis; hypotaurine from L-cysteine: step 1/2.</text>
</comment>
<evidence type="ECO:0000256" key="10">
    <source>
        <dbReference type="SAM" id="Phobius"/>
    </source>
</evidence>
<evidence type="ECO:0000313" key="12">
    <source>
        <dbReference type="Proteomes" id="UP001165740"/>
    </source>
</evidence>
<dbReference type="InterPro" id="IPR010300">
    <property type="entry name" value="CDO_1"/>
</dbReference>
<dbReference type="GO" id="GO:0006955">
    <property type="term" value="P:immune response"/>
    <property type="evidence" value="ECO:0007669"/>
    <property type="project" value="InterPro"/>
</dbReference>
<keyword evidence="10" id="KW-0812">Transmembrane</keyword>
<keyword evidence="6" id="KW-0883">Thioether bond</keyword>
<dbReference type="Gene3D" id="2.60.120.10">
    <property type="entry name" value="Jelly Rolls"/>
    <property type="match status" value="2"/>
</dbReference>
<dbReference type="EC" id="1.13.11.20" evidence="4"/>
<comment type="similarity">
    <text evidence="2">Belongs to the cysteine dioxygenase family.</text>
</comment>
<keyword evidence="10" id="KW-1133">Transmembrane helix</keyword>
<dbReference type="GeneID" id="106063440"/>
<gene>
    <name evidence="13" type="primary">LOC106063440</name>
</gene>
<keyword evidence="12" id="KW-1185">Reference proteome</keyword>
<dbReference type="Gene3D" id="2.60.120.40">
    <property type="match status" value="1"/>
</dbReference>
<reference evidence="13" key="1">
    <citation type="submission" date="2025-08" db="UniProtKB">
        <authorList>
            <consortium name="RefSeq"/>
        </authorList>
    </citation>
    <scope>IDENTIFICATION</scope>
</reference>